<keyword evidence="2" id="KW-1133">Transmembrane helix</keyword>
<sequence length="110" mass="12516">MSESDGRPGGYSNLQEAETKPFTEESDRPNENCKEPVKAKRVPFLKRILAWRKYIILIMTPILLMPLPIAVRGTHARSIMCSFPFSLLPYTSSISTYPQGRRVGSCKKRQ</sequence>
<comment type="caution">
    <text evidence="3">The sequence shown here is derived from an EMBL/GenBank/DDBJ whole genome shotgun (WGS) entry which is preliminary data.</text>
</comment>
<organism evidence="3 4">
    <name type="scientific">Pocillopora damicornis</name>
    <name type="common">Cauliflower coral</name>
    <name type="synonym">Millepora damicornis</name>
    <dbReference type="NCBI Taxonomy" id="46731"/>
    <lineage>
        <taxon>Eukaryota</taxon>
        <taxon>Metazoa</taxon>
        <taxon>Cnidaria</taxon>
        <taxon>Anthozoa</taxon>
        <taxon>Hexacorallia</taxon>
        <taxon>Scleractinia</taxon>
        <taxon>Astrocoeniina</taxon>
        <taxon>Pocilloporidae</taxon>
        <taxon>Pocillopora</taxon>
    </lineage>
</organism>
<evidence type="ECO:0000313" key="4">
    <source>
        <dbReference type="Proteomes" id="UP000275408"/>
    </source>
</evidence>
<reference evidence="3 4" key="1">
    <citation type="journal article" date="2018" name="Sci. Rep.">
        <title>Comparative analysis of the Pocillopora damicornis genome highlights role of immune system in coral evolution.</title>
        <authorList>
            <person name="Cunning R."/>
            <person name="Bay R.A."/>
            <person name="Gillette P."/>
            <person name="Baker A.C."/>
            <person name="Traylor-Knowles N."/>
        </authorList>
    </citation>
    <scope>NUCLEOTIDE SEQUENCE [LARGE SCALE GENOMIC DNA]</scope>
    <source>
        <strain evidence="3">RSMAS</strain>
        <tissue evidence="3">Whole animal</tissue>
    </source>
</reference>
<gene>
    <name evidence="3" type="ORF">pdam_00021691</name>
</gene>
<accession>A0A3M6TDH6</accession>
<evidence type="ECO:0000256" key="2">
    <source>
        <dbReference type="SAM" id="Phobius"/>
    </source>
</evidence>
<evidence type="ECO:0000256" key="1">
    <source>
        <dbReference type="SAM" id="MobiDB-lite"/>
    </source>
</evidence>
<proteinExistence type="predicted"/>
<dbReference type="AlphaFoldDB" id="A0A3M6TDH6"/>
<protein>
    <submittedName>
        <fullName evidence="3">Uncharacterized protein</fullName>
    </submittedName>
</protein>
<keyword evidence="4" id="KW-1185">Reference proteome</keyword>
<feature type="compositionally biased region" description="Basic and acidic residues" evidence="1">
    <location>
        <begin position="17"/>
        <end position="35"/>
    </location>
</feature>
<name>A0A3M6TDH6_POCDA</name>
<evidence type="ECO:0000313" key="3">
    <source>
        <dbReference type="EMBL" id="RMX39294.1"/>
    </source>
</evidence>
<feature type="transmembrane region" description="Helical" evidence="2">
    <location>
        <begin position="54"/>
        <end position="71"/>
    </location>
</feature>
<keyword evidence="2" id="KW-0472">Membrane</keyword>
<feature type="region of interest" description="Disordered" evidence="1">
    <location>
        <begin position="1"/>
        <end position="35"/>
    </location>
</feature>
<dbReference type="Proteomes" id="UP000275408">
    <property type="component" value="Unassembled WGS sequence"/>
</dbReference>
<keyword evidence="2" id="KW-0812">Transmembrane</keyword>
<dbReference type="OrthoDB" id="6493944at2759"/>
<dbReference type="EMBL" id="RCHS01003838">
    <property type="protein sequence ID" value="RMX39294.1"/>
    <property type="molecule type" value="Genomic_DNA"/>
</dbReference>